<evidence type="ECO:0000256" key="1">
    <source>
        <dbReference type="SAM" id="MobiDB-lite"/>
    </source>
</evidence>
<keyword evidence="2" id="KW-0472">Membrane</keyword>
<feature type="region of interest" description="Disordered" evidence="1">
    <location>
        <begin position="177"/>
        <end position="196"/>
    </location>
</feature>
<feature type="compositionally biased region" description="Basic and acidic residues" evidence="1">
    <location>
        <begin position="177"/>
        <end position="190"/>
    </location>
</feature>
<keyword evidence="4" id="KW-1185">Reference proteome</keyword>
<feature type="transmembrane region" description="Helical" evidence="2">
    <location>
        <begin position="108"/>
        <end position="130"/>
    </location>
</feature>
<accession>A0ABP5ALW6</accession>
<feature type="transmembrane region" description="Helical" evidence="2">
    <location>
        <begin position="150"/>
        <end position="170"/>
    </location>
</feature>
<name>A0ABP5ALW6_9MICC</name>
<evidence type="ECO:0000256" key="2">
    <source>
        <dbReference type="SAM" id="Phobius"/>
    </source>
</evidence>
<organism evidence="3 4">
    <name type="scientific">Arthrobacter gandavensis</name>
    <dbReference type="NCBI Taxonomy" id="169960"/>
    <lineage>
        <taxon>Bacteria</taxon>
        <taxon>Bacillati</taxon>
        <taxon>Actinomycetota</taxon>
        <taxon>Actinomycetes</taxon>
        <taxon>Micrococcales</taxon>
        <taxon>Micrococcaceae</taxon>
        <taxon>Arthrobacter</taxon>
    </lineage>
</organism>
<dbReference type="Proteomes" id="UP001500784">
    <property type="component" value="Unassembled WGS sequence"/>
</dbReference>
<feature type="transmembrane region" description="Helical" evidence="2">
    <location>
        <begin position="31"/>
        <end position="54"/>
    </location>
</feature>
<evidence type="ECO:0000313" key="3">
    <source>
        <dbReference type="EMBL" id="GAA1917102.1"/>
    </source>
</evidence>
<proteinExistence type="predicted"/>
<evidence type="ECO:0000313" key="4">
    <source>
        <dbReference type="Proteomes" id="UP001500784"/>
    </source>
</evidence>
<dbReference type="EMBL" id="BAAALV010000004">
    <property type="protein sequence ID" value="GAA1917102.1"/>
    <property type="molecule type" value="Genomic_DNA"/>
</dbReference>
<sequence>MGPHRTPVDDRRWNKAEAEFKKLHKRNSRTTFLVLLAIYVPLGLIAAGLVIYLFSDSRDPIYDVGTVLLGLGFALVWGLAPLLLGGALFAATQTAVVEPSKRSRRWGAALTAAAVFPGVLHVGVLVWVVIDEVVSPTASLLYALDPVIIPLRLIMVAVPLVMALALLPSIRRSDRIRKERGQRPRHDAPATRRNIP</sequence>
<feature type="transmembrane region" description="Helical" evidence="2">
    <location>
        <begin position="74"/>
        <end position="96"/>
    </location>
</feature>
<keyword evidence="2" id="KW-1133">Transmembrane helix</keyword>
<comment type="caution">
    <text evidence="3">The sequence shown here is derived from an EMBL/GenBank/DDBJ whole genome shotgun (WGS) entry which is preliminary data.</text>
</comment>
<gene>
    <name evidence="3" type="ORF">GCM10009688_22690</name>
</gene>
<protein>
    <submittedName>
        <fullName evidence="3">Uncharacterized protein</fullName>
    </submittedName>
</protein>
<keyword evidence="2" id="KW-0812">Transmembrane</keyword>
<reference evidence="4" key="1">
    <citation type="journal article" date="2019" name="Int. J. Syst. Evol. Microbiol.">
        <title>The Global Catalogue of Microorganisms (GCM) 10K type strain sequencing project: providing services to taxonomists for standard genome sequencing and annotation.</title>
        <authorList>
            <consortium name="The Broad Institute Genomics Platform"/>
            <consortium name="The Broad Institute Genome Sequencing Center for Infectious Disease"/>
            <person name="Wu L."/>
            <person name="Ma J."/>
        </authorList>
    </citation>
    <scope>NUCLEOTIDE SEQUENCE [LARGE SCALE GENOMIC DNA]</scope>
    <source>
        <strain evidence="4">JCM 13316</strain>
    </source>
</reference>